<accession>A0AAV1XB20</accession>
<reference evidence="3 4" key="1">
    <citation type="submission" date="2024-03" db="EMBL/GenBank/DDBJ databases">
        <authorList>
            <person name="Martinez-Hernandez J."/>
        </authorList>
    </citation>
    <scope>NUCLEOTIDE SEQUENCE [LARGE SCALE GENOMIC DNA]</scope>
</reference>
<evidence type="ECO:0000256" key="1">
    <source>
        <dbReference type="SAM" id="MobiDB-lite"/>
    </source>
</evidence>
<keyword evidence="2" id="KW-1133">Transmembrane helix</keyword>
<dbReference type="AlphaFoldDB" id="A0AAV1XB20"/>
<proteinExistence type="predicted"/>
<keyword evidence="4" id="KW-1185">Reference proteome</keyword>
<feature type="region of interest" description="Disordered" evidence="1">
    <location>
        <begin position="177"/>
        <end position="197"/>
    </location>
</feature>
<name>A0AAV1XB20_LUPLU</name>
<evidence type="ECO:0000313" key="3">
    <source>
        <dbReference type="EMBL" id="CAL0318779.1"/>
    </source>
</evidence>
<feature type="transmembrane region" description="Helical" evidence="2">
    <location>
        <begin position="148"/>
        <end position="165"/>
    </location>
</feature>
<evidence type="ECO:0000256" key="2">
    <source>
        <dbReference type="SAM" id="Phobius"/>
    </source>
</evidence>
<evidence type="ECO:0000313" key="4">
    <source>
        <dbReference type="Proteomes" id="UP001497480"/>
    </source>
</evidence>
<dbReference type="EMBL" id="CAXHTB010000013">
    <property type="protein sequence ID" value="CAL0318779.1"/>
    <property type="molecule type" value="Genomic_DNA"/>
</dbReference>
<dbReference type="Proteomes" id="UP001497480">
    <property type="component" value="Unassembled WGS sequence"/>
</dbReference>
<organism evidence="3 4">
    <name type="scientific">Lupinus luteus</name>
    <name type="common">European yellow lupine</name>
    <dbReference type="NCBI Taxonomy" id="3873"/>
    <lineage>
        <taxon>Eukaryota</taxon>
        <taxon>Viridiplantae</taxon>
        <taxon>Streptophyta</taxon>
        <taxon>Embryophyta</taxon>
        <taxon>Tracheophyta</taxon>
        <taxon>Spermatophyta</taxon>
        <taxon>Magnoliopsida</taxon>
        <taxon>eudicotyledons</taxon>
        <taxon>Gunneridae</taxon>
        <taxon>Pentapetalae</taxon>
        <taxon>rosids</taxon>
        <taxon>fabids</taxon>
        <taxon>Fabales</taxon>
        <taxon>Fabaceae</taxon>
        <taxon>Papilionoideae</taxon>
        <taxon>50 kb inversion clade</taxon>
        <taxon>genistoids sensu lato</taxon>
        <taxon>core genistoids</taxon>
        <taxon>Genisteae</taxon>
        <taxon>Lupinus</taxon>
    </lineage>
</organism>
<keyword evidence="2" id="KW-0812">Transmembrane</keyword>
<feature type="compositionally biased region" description="Basic and acidic residues" evidence="1">
    <location>
        <begin position="177"/>
        <end position="191"/>
    </location>
</feature>
<comment type="caution">
    <text evidence="3">The sequence shown here is derived from an EMBL/GenBank/DDBJ whole genome shotgun (WGS) entry which is preliminary data.</text>
</comment>
<sequence>MSTVQFLRVKLVGKDNHEPQNGTRKALDLGSERGDLHEHEIFEDLITSKVENVLQQLRINKALLRELGTSLGHKLQGSESFHNQMPTNEKWQMEMSSIFLPLLNISQMLNEFEGIVCQKFEMMAKLLVPQPISPFLTLSMPRLNPCRALGLLLLALALLFFYAYGGEEVIKKEKEKEKETCDHNKGKELKRLRGNHA</sequence>
<gene>
    <name evidence="3" type="ORF">LLUT_LOCUS19839</name>
</gene>
<keyword evidence="2" id="KW-0472">Membrane</keyword>
<protein>
    <submittedName>
        <fullName evidence="3">Uncharacterized protein</fullName>
    </submittedName>
</protein>